<evidence type="ECO:0000313" key="10">
    <source>
        <dbReference type="Proteomes" id="UP000267187"/>
    </source>
</evidence>
<accession>A0A3M0A612</accession>
<dbReference type="SUPFAM" id="SSF51905">
    <property type="entry name" value="FAD/NAD(P)-binding domain"/>
    <property type="match status" value="1"/>
</dbReference>
<dbReference type="EMBL" id="REFJ01000003">
    <property type="protein sequence ID" value="RMA80220.1"/>
    <property type="molecule type" value="Genomic_DNA"/>
</dbReference>
<organism evidence="9 10">
    <name type="scientific">Umboniibacter marinipuniceus</name>
    <dbReference type="NCBI Taxonomy" id="569599"/>
    <lineage>
        <taxon>Bacteria</taxon>
        <taxon>Pseudomonadati</taxon>
        <taxon>Pseudomonadota</taxon>
        <taxon>Gammaproteobacteria</taxon>
        <taxon>Cellvibrionales</taxon>
        <taxon>Cellvibrionaceae</taxon>
        <taxon>Umboniibacter</taxon>
    </lineage>
</organism>
<dbReference type="GO" id="GO:0004497">
    <property type="term" value="F:monooxygenase activity"/>
    <property type="evidence" value="ECO:0007669"/>
    <property type="project" value="UniProtKB-KW"/>
</dbReference>
<dbReference type="InterPro" id="IPR002938">
    <property type="entry name" value="FAD-bd"/>
</dbReference>
<dbReference type="NCBIfam" id="TIGR01988">
    <property type="entry name" value="Ubi-OHases"/>
    <property type="match status" value="1"/>
</dbReference>
<reference evidence="9 10" key="1">
    <citation type="submission" date="2018-10" db="EMBL/GenBank/DDBJ databases">
        <title>Genomic Encyclopedia of Type Strains, Phase IV (KMG-IV): sequencing the most valuable type-strain genomes for metagenomic binning, comparative biology and taxonomic classification.</title>
        <authorList>
            <person name="Goeker M."/>
        </authorList>
    </citation>
    <scope>NUCLEOTIDE SEQUENCE [LARGE SCALE GENOMIC DNA]</scope>
    <source>
        <strain evidence="9 10">DSM 25080</strain>
    </source>
</reference>
<evidence type="ECO:0000313" key="9">
    <source>
        <dbReference type="EMBL" id="RMA80220.1"/>
    </source>
</evidence>
<feature type="domain" description="FAD-binding" evidence="8">
    <location>
        <begin position="5"/>
        <end position="344"/>
    </location>
</feature>
<protein>
    <submittedName>
        <fullName evidence="9">2-octaprenylphenol hydroxylase</fullName>
    </submittedName>
</protein>
<dbReference type="InterPro" id="IPR036188">
    <property type="entry name" value="FAD/NAD-bd_sf"/>
</dbReference>
<name>A0A3M0A612_9GAMM</name>
<comment type="similarity">
    <text evidence="3">Belongs to the UbiH/COQ6 family.</text>
</comment>
<comment type="caution">
    <text evidence="9">The sequence shown here is derived from an EMBL/GenBank/DDBJ whole genome shotgun (WGS) entry which is preliminary data.</text>
</comment>
<evidence type="ECO:0000256" key="7">
    <source>
        <dbReference type="ARBA" id="ARBA00023033"/>
    </source>
</evidence>
<keyword evidence="6" id="KW-0560">Oxidoreductase</keyword>
<keyword evidence="7" id="KW-0503">Monooxygenase</keyword>
<dbReference type="PRINTS" id="PR00420">
    <property type="entry name" value="RNGMNOXGNASE"/>
</dbReference>
<dbReference type="OrthoDB" id="9769565at2"/>
<dbReference type="Pfam" id="PF01494">
    <property type="entry name" value="FAD_binding_3"/>
    <property type="match status" value="1"/>
</dbReference>
<proteinExistence type="inferred from homology"/>
<dbReference type="UniPathway" id="UPA00232"/>
<dbReference type="GO" id="GO:0016705">
    <property type="term" value="F:oxidoreductase activity, acting on paired donors, with incorporation or reduction of molecular oxygen"/>
    <property type="evidence" value="ECO:0007669"/>
    <property type="project" value="InterPro"/>
</dbReference>
<dbReference type="PANTHER" id="PTHR43876">
    <property type="entry name" value="UBIQUINONE BIOSYNTHESIS MONOOXYGENASE COQ6, MITOCHONDRIAL"/>
    <property type="match status" value="1"/>
</dbReference>
<evidence type="ECO:0000256" key="1">
    <source>
        <dbReference type="ARBA" id="ARBA00001974"/>
    </source>
</evidence>
<keyword evidence="4" id="KW-0285">Flavoprotein</keyword>
<comment type="pathway">
    <text evidence="2">Cofactor biosynthesis; ubiquinone biosynthesis.</text>
</comment>
<dbReference type="RefSeq" id="WP_121876897.1">
    <property type="nucleotide sequence ID" value="NZ_REFJ01000003.1"/>
</dbReference>
<dbReference type="AlphaFoldDB" id="A0A3M0A612"/>
<dbReference type="InterPro" id="IPR051205">
    <property type="entry name" value="UbiH/COQ6_monooxygenase"/>
</dbReference>
<evidence type="ECO:0000256" key="5">
    <source>
        <dbReference type="ARBA" id="ARBA00022827"/>
    </source>
</evidence>
<evidence type="ECO:0000256" key="3">
    <source>
        <dbReference type="ARBA" id="ARBA00005349"/>
    </source>
</evidence>
<dbReference type="Proteomes" id="UP000267187">
    <property type="component" value="Unassembled WGS sequence"/>
</dbReference>
<comment type="cofactor">
    <cofactor evidence="1">
        <name>FAD</name>
        <dbReference type="ChEBI" id="CHEBI:57692"/>
    </cofactor>
</comment>
<dbReference type="InterPro" id="IPR018168">
    <property type="entry name" value="Ubi_Hdrlase_CS"/>
</dbReference>
<dbReference type="GO" id="GO:0071949">
    <property type="term" value="F:FAD binding"/>
    <property type="evidence" value="ECO:0007669"/>
    <property type="project" value="InterPro"/>
</dbReference>
<sequence length="396" mass="43369">MTRSIVVIGGGIIGAVTAAHLAGTLPAEQVIVTLIDGGPAPEPTVEAAPADVRVVALTAASVSLLTQAKIWDRIPEQRRQKYQRMKVWDREGTGSIQFDANEAGLEELGWIVENSALNYAATEQLAEMGVRCVWNQKVERCFESDEGVSIEFSDGQQWHPDLLVAADGANSRIRDQLDIPVARASYEQRAIVATIASQGAHRNTAYQSFLSTGPVALLPLPTQNGQHFESLVWSADNDEAERLMALDSERFARELTAATEQVCGSLTLASERYSFPLQRSHANHYVGAGWVLLGDAAHTIHPLAGQGANLGFSDALVLAEELSKTLQRGVPLSVPLKRYERRRRGDNQLTGLSMSGFKWLFGTENPSLRVLRNWGLQRVDRLAVLKQWLLSQAQGR</sequence>
<evidence type="ECO:0000259" key="8">
    <source>
        <dbReference type="Pfam" id="PF01494"/>
    </source>
</evidence>
<gene>
    <name evidence="9" type="ORF">DFR27_1583</name>
</gene>
<dbReference type="GO" id="GO:0006744">
    <property type="term" value="P:ubiquinone biosynthetic process"/>
    <property type="evidence" value="ECO:0007669"/>
    <property type="project" value="UniProtKB-UniPathway"/>
</dbReference>
<keyword evidence="5" id="KW-0274">FAD</keyword>
<evidence type="ECO:0000256" key="4">
    <source>
        <dbReference type="ARBA" id="ARBA00022630"/>
    </source>
</evidence>
<evidence type="ECO:0000256" key="2">
    <source>
        <dbReference type="ARBA" id="ARBA00004749"/>
    </source>
</evidence>
<dbReference type="PROSITE" id="PS01304">
    <property type="entry name" value="UBIH"/>
    <property type="match status" value="1"/>
</dbReference>
<dbReference type="InterPro" id="IPR010971">
    <property type="entry name" value="UbiH/COQ6"/>
</dbReference>
<keyword evidence="10" id="KW-1185">Reference proteome</keyword>
<evidence type="ECO:0000256" key="6">
    <source>
        <dbReference type="ARBA" id="ARBA00023002"/>
    </source>
</evidence>
<dbReference type="PANTHER" id="PTHR43876:SF7">
    <property type="entry name" value="UBIQUINONE BIOSYNTHESIS MONOOXYGENASE COQ6, MITOCHONDRIAL"/>
    <property type="match status" value="1"/>
</dbReference>
<dbReference type="Gene3D" id="3.50.50.60">
    <property type="entry name" value="FAD/NAD(P)-binding domain"/>
    <property type="match status" value="2"/>
</dbReference>